<sequence length="300" mass="30280">MAVGGTWGIGDRDLEFLLWAAALRAQRAKRPAGIGASGLQGAAGAAGTDATPSAPMPSGSQPPEPVIGAASRARPNAGHLDFAATLASLLALEGWTGGAALAETALAFGIAATGGRGSPATVGWGALPGASGLWGALAALGAAGADATSAVGSAGGTPSGDDASPWPRDRLETLADVAARRHGLDPALLRAVIEVESGWNPLARSPAGALGLMQLMPATARALGVTDPWDPWQNLDAGARYLRQQLERFGDIRLALAAYNAGPGAVQRHGDVPPYRETQAYVERVLALWRRGGADAGLRG</sequence>
<accession>A0ABZ0QQ97</accession>
<protein>
    <submittedName>
        <fullName evidence="4">Lytic transglycosylase domain-containing protein</fullName>
        <ecNumber evidence="4">4.2.2.n1</ecNumber>
    </submittedName>
</protein>
<feature type="region of interest" description="Disordered" evidence="2">
    <location>
        <begin position="40"/>
        <end position="71"/>
    </location>
</feature>
<reference evidence="4 5" key="1">
    <citation type="submission" date="2023-08" db="EMBL/GenBank/DDBJ databases">
        <title>Genome sequence of Thermaerobacter compostii strain Ins1, a spore-forming filamentous bacterium isolated from a deep geothermal reservoir.</title>
        <authorList>
            <person name="Bregnard D."/>
            <person name="Gonzalez D."/>
            <person name="Junier P."/>
        </authorList>
    </citation>
    <scope>NUCLEOTIDE SEQUENCE [LARGE SCALE GENOMIC DNA]</scope>
    <source>
        <strain evidence="4 5">Ins1</strain>
    </source>
</reference>
<dbReference type="Proteomes" id="UP001304683">
    <property type="component" value="Chromosome"/>
</dbReference>
<comment type="similarity">
    <text evidence="1">Belongs to the transglycosylase Slt family.</text>
</comment>
<dbReference type="RefSeq" id="WP_318751100.1">
    <property type="nucleotide sequence ID" value="NZ_CP132508.1"/>
</dbReference>
<dbReference type="InterPro" id="IPR023346">
    <property type="entry name" value="Lysozyme-like_dom_sf"/>
</dbReference>
<dbReference type="InterPro" id="IPR000189">
    <property type="entry name" value="Transglyc_AS"/>
</dbReference>
<evidence type="ECO:0000313" key="4">
    <source>
        <dbReference type="EMBL" id="WPD19596.1"/>
    </source>
</evidence>
<keyword evidence="5" id="KW-1185">Reference proteome</keyword>
<dbReference type="Pfam" id="PF01464">
    <property type="entry name" value="SLT"/>
    <property type="match status" value="1"/>
</dbReference>
<organism evidence="4 5">
    <name type="scientific">Thermaerobacter composti</name>
    <dbReference type="NCBI Taxonomy" id="554949"/>
    <lineage>
        <taxon>Bacteria</taxon>
        <taxon>Bacillati</taxon>
        <taxon>Bacillota</taxon>
        <taxon>Clostridia</taxon>
        <taxon>Eubacteriales</taxon>
        <taxon>Clostridiales Family XVII. Incertae Sedis</taxon>
        <taxon>Thermaerobacter</taxon>
    </lineage>
</organism>
<dbReference type="PROSITE" id="PS00922">
    <property type="entry name" value="TRANSGLYCOSYLASE"/>
    <property type="match status" value="1"/>
</dbReference>
<dbReference type="PANTHER" id="PTHR37423">
    <property type="entry name" value="SOLUBLE LYTIC MUREIN TRANSGLYCOSYLASE-RELATED"/>
    <property type="match status" value="1"/>
</dbReference>
<dbReference type="InterPro" id="IPR008258">
    <property type="entry name" value="Transglycosylase_SLT_dom_1"/>
</dbReference>
<evidence type="ECO:0000313" key="5">
    <source>
        <dbReference type="Proteomes" id="UP001304683"/>
    </source>
</evidence>
<evidence type="ECO:0000259" key="3">
    <source>
        <dbReference type="Pfam" id="PF01464"/>
    </source>
</evidence>
<keyword evidence="4" id="KW-0456">Lyase</keyword>
<dbReference type="SUPFAM" id="SSF53955">
    <property type="entry name" value="Lysozyme-like"/>
    <property type="match status" value="1"/>
</dbReference>
<dbReference type="CDD" id="cd00254">
    <property type="entry name" value="LT-like"/>
    <property type="match status" value="1"/>
</dbReference>
<name>A0ABZ0QQ97_9FIRM</name>
<dbReference type="GO" id="GO:0016829">
    <property type="term" value="F:lyase activity"/>
    <property type="evidence" value="ECO:0007669"/>
    <property type="project" value="UniProtKB-KW"/>
</dbReference>
<feature type="domain" description="Transglycosylase SLT" evidence="3">
    <location>
        <begin position="176"/>
        <end position="271"/>
    </location>
</feature>
<dbReference type="Gene3D" id="1.10.530.10">
    <property type="match status" value="1"/>
</dbReference>
<dbReference type="EMBL" id="CP132508">
    <property type="protein sequence ID" value="WPD19596.1"/>
    <property type="molecule type" value="Genomic_DNA"/>
</dbReference>
<dbReference type="PANTHER" id="PTHR37423:SF2">
    <property type="entry name" value="MEMBRANE-BOUND LYTIC MUREIN TRANSGLYCOSYLASE C"/>
    <property type="match status" value="1"/>
</dbReference>
<feature type="region of interest" description="Disordered" evidence="2">
    <location>
        <begin position="148"/>
        <end position="167"/>
    </location>
</feature>
<evidence type="ECO:0000256" key="2">
    <source>
        <dbReference type="SAM" id="MobiDB-lite"/>
    </source>
</evidence>
<gene>
    <name evidence="4" type="ORF">Q5761_02695</name>
</gene>
<proteinExistence type="inferred from homology"/>
<dbReference type="EC" id="4.2.2.n1" evidence="4"/>
<evidence type="ECO:0000256" key="1">
    <source>
        <dbReference type="ARBA" id="ARBA00007734"/>
    </source>
</evidence>